<dbReference type="InterPro" id="IPR018062">
    <property type="entry name" value="HTH_AraC-typ_CS"/>
</dbReference>
<feature type="compositionally biased region" description="Basic and acidic residues" evidence="4">
    <location>
        <begin position="286"/>
        <end position="298"/>
    </location>
</feature>
<dbReference type="EMBL" id="NFZW01000004">
    <property type="protein sequence ID" value="RFA38407.1"/>
    <property type="molecule type" value="Genomic_DNA"/>
</dbReference>
<proteinExistence type="predicted"/>
<keyword evidence="1" id="KW-0805">Transcription regulation</keyword>
<reference evidence="7" key="1">
    <citation type="submission" date="2017-05" db="EMBL/GenBank/DDBJ databases">
        <authorList>
            <person name="Sharma S."/>
            <person name="Sidhu C."/>
            <person name="Pinnaka A.K."/>
        </authorList>
    </citation>
    <scope>NUCLEOTIDE SEQUENCE [LARGE SCALE GENOMIC DNA]</scope>
    <source>
        <strain evidence="7">AK93</strain>
    </source>
</reference>
<dbReference type="AlphaFoldDB" id="A0A3E0X1Q0"/>
<dbReference type="Proteomes" id="UP000256763">
    <property type="component" value="Unassembled WGS sequence"/>
</dbReference>
<feature type="domain" description="HTH araC/xylS-type" evidence="5">
    <location>
        <begin position="193"/>
        <end position="291"/>
    </location>
</feature>
<evidence type="ECO:0000256" key="1">
    <source>
        <dbReference type="ARBA" id="ARBA00023015"/>
    </source>
</evidence>
<feature type="region of interest" description="Disordered" evidence="4">
    <location>
        <begin position="278"/>
        <end position="298"/>
    </location>
</feature>
<evidence type="ECO:0000259" key="5">
    <source>
        <dbReference type="PROSITE" id="PS01124"/>
    </source>
</evidence>
<dbReference type="RefSeq" id="WP_116347592.1">
    <property type="nucleotide sequence ID" value="NZ_NFZW01000004.1"/>
</dbReference>
<dbReference type="Pfam" id="PF06719">
    <property type="entry name" value="AraC_N"/>
    <property type="match status" value="1"/>
</dbReference>
<evidence type="ECO:0000256" key="4">
    <source>
        <dbReference type="SAM" id="MobiDB-lite"/>
    </source>
</evidence>
<evidence type="ECO:0000256" key="3">
    <source>
        <dbReference type="ARBA" id="ARBA00023163"/>
    </source>
</evidence>
<gene>
    <name evidence="6" type="ORF">CAL65_06210</name>
</gene>
<dbReference type="Gene3D" id="1.10.10.60">
    <property type="entry name" value="Homeodomain-like"/>
    <property type="match status" value="1"/>
</dbReference>
<evidence type="ECO:0000313" key="6">
    <source>
        <dbReference type="EMBL" id="RFA38407.1"/>
    </source>
</evidence>
<comment type="caution">
    <text evidence="6">The sequence shown here is derived from an EMBL/GenBank/DDBJ whole genome shotgun (WGS) entry which is preliminary data.</text>
</comment>
<dbReference type="SUPFAM" id="SSF46689">
    <property type="entry name" value="Homeodomain-like"/>
    <property type="match status" value="2"/>
</dbReference>
<dbReference type="InterPro" id="IPR018060">
    <property type="entry name" value="HTH_AraC"/>
</dbReference>
<dbReference type="PANTHER" id="PTHR43436">
    <property type="entry name" value="ARAC-FAMILY TRANSCRIPTIONAL REGULATOR"/>
    <property type="match status" value="1"/>
</dbReference>
<keyword evidence="3" id="KW-0804">Transcription</keyword>
<sequence length="298" mass="33208">MEQDLIARVIEYADAKQLPETPTDLGIGGLALLRSRTPTPLTNTLYRPLLCVGLQGRKQTQFGNRIVDYGAGESLIVCVDLPTLSHVVDASPERPYVGFAIGIDLAILRELQIELEFDVDAREKDGAVASGAAGHHVRDAMCRLFDLIDRPPVERRVLAPLLVKEIHFRMLMEEHGGILRRLSRPDSRISRISRAIGKLRRDYAQPISVHELAELASMSLSSFHEHFKAITATTPIQFQKDIRLFAARQKLMAGAVSVASVAFEVGYESPTQFSREYSRKFGHPPSIERDISQRSEVA</sequence>
<dbReference type="GO" id="GO:0043565">
    <property type="term" value="F:sequence-specific DNA binding"/>
    <property type="evidence" value="ECO:0007669"/>
    <property type="project" value="InterPro"/>
</dbReference>
<dbReference type="PROSITE" id="PS00041">
    <property type="entry name" value="HTH_ARAC_FAMILY_1"/>
    <property type="match status" value="1"/>
</dbReference>
<dbReference type="PROSITE" id="PS01124">
    <property type="entry name" value="HTH_ARAC_FAMILY_2"/>
    <property type="match status" value="1"/>
</dbReference>
<dbReference type="PANTHER" id="PTHR43436:SF1">
    <property type="entry name" value="TRANSCRIPTIONAL REGULATORY PROTEIN"/>
    <property type="match status" value="1"/>
</dbReference>
<name>A0A3E0X1Q0_9GAMM</name>
<dbReference type="InterPro" id="IPR009594">
    <property type="entry name" value="Tscrpt_reg_HTH_AraC_N"/>
</dbReference>
<protein>
    <recommendedName>
        <fullName evidence="5">HTH araC/xylS-type domain-containing protein</fullName>
    </recommendedName>
</protein>
<accession>A0A3E0X1Q0</accession>
<keyword evidence="2" id="KW-0238">DNA-binding</keyword>
<dbReference type="GO" id="GO:0003700">
    <property type="term" value="F:DNA-binding transcription factor activity"/>
    <property type="evidence" value="ECO:0007669"/>
    <property type="project" value="InterPro"/>
</dbReference>
<dbReference type="Pfam" id="PF12833">
    <property type="entry name" value="HTH_18"/>
    <property type="match status" value="1"/>
</dbReference>
<dbReference type="SMART" id="SM00342">
    <property type="entry name" value="HTH_ARAC"/>
    <property type="match status" value="1"/>
</dbReference>
<evidence type="ECO:0000313" key="7">
    <source>
        <dbReference type="Proteomes" id="UP000256763"/>
    </source>
</evidence>
<organism evidence="6 7">
    <name type="scientific">Alkalilimnicola ehrlichii</name>
    <dbReference type="NCBI Taxonomy" id="351052"/>
    <lineage>
        <taxon>Bacteria</taxon>
        <taxon>Pseudomonadati</taxon>
        <taxon>Pseudomonadota</taxon>
        <taxon>Gammaproteobacteria</taxon>
        <taxon>Chromatiales</taxon>
        <taxon>Ectothiorhodospiraceae</taxon>
        <taxon>Alkalilimnicola</taxon>
    </lineage>
</organism>
<dbReference type="InterPro" id="IPR009057">
    <property type="entry name" value="Homeodomain-like_sf"/>
</dbReference>
<keyword evidence="7" id="KW-1185">Reference proteome</keyword>
<evidence type="ECO:0000256" key="2">
    <source>
        <dbReference type="ARBA" id="ARBA00023125"/>
    </source>
</evidence>